<comment type="caution">
    <text evidence="2">The sequence shown here is derived from an EMBL/GenBank/DDBJ whole genome shotgun (WGS) entry which is preliminary data.</text>
</comment>
<feature type="compositionally biased region" description="Basic and acidic residues" evidence="1">
    <location>
        <begin position="10"/>
        <end position="22"/>
    </location>
</feature>
<evidence type="ECO:0000256" key="1">
    <source>
        <dbReference type="SAM" id="MobiDB-lite"/>
    </source>
</evidence>
<gene>
    <name evidence="2" type="ORF">LX83_004993</name>
</gene>
<evidence type="ECO:0000313" key="3">
    <source>
        <dbReference type="Proteomes" id="UP001206128"/>
    </source>
</evidence>
<organism evidence="2 3">
    <name type="scientific">Goodfellowiella coeruleoviolacea</name>
    <dbReference type="NCBI Taxonomy" id="334858"/>
    <lineage>
        <taxon>Bacteria</taxon>
        <taxon>Bacillati</taxon>
        <taxon>Actinomycetota</taxon>
        <taxon>Actinomycetes</taxon>
        <taxon>Pseudonocardiales</taxon>
        <taxon>Pseudonocardiaceae</taxon>
        <taxon>Goodfellowiella</taxon>
    </lineage>
</organism>
<protein>
    <submittedName>
        <fullName evidence="2">Uncharacterized protein</fullName>
    </submittedName>
</protein>
<keyword evidence="3" id="KW-1185">Reference proteome</keyword>
<name>A0AAE3GIS5_9PSEU</name>
<sequence length="288" mass="31392">MNPATPPRTPDAHRSPVHEPTRGQEAAIEYRCYRAERCVGWERVDGEQVGAPINASRGLCPDCERVVEAAIAQLPEDYVRLSLRLGRSGGAGGGTPVACTPEVQAPLNLHVEALMAEMCRETSTWAESVAEVHGRRRDTQRDARTRPGVLLQGAAQFLVYAMPAFLALRNAEHLVWQDGHLEPDPKGDKRMRLDGQLVPARWVDGRLEATERDGLDGALLLLELHRRATALLGQTKKTRRLPEPCSACGLQSLVHADGADTVECRNCAVVITWDDYQAANDLTGGAAA</sequence>
<feature type="region of interest" description="Disordered" evidence="1">
    <location>
        <begin position="1"/>
        <end position="23"/>
    </location>
</feature>
<dbReference type="Proteomes" id="UP001206128">
    <property type="component" value="Unassembled WGS sequence"/>
</dbReference>
<evidence type="ECO:0000313" key="2">
    <source>
        <dbReference type="EMBL" id="MCP2168119.1"/>
    </source>
</evidence>
<dbReference type="AlphaFoldDB" id="A0AAE3GIS5"/>
<accession>A0AAE3GIS5</accession>
<dbReference type="RefSeq" id="WP_253775641.1">
    <property type="nucleotide sequence ID" value="NZ_JAMTCK010000012.1"/>
</dbReference>
<reference evidence="2" key="1">
    <citation type="submission" date="2022-06" db="EMBL/GenBank/DDBJ databases">
        <title>Genomic Encyclopedia of Archaeal and Bacterial Type Strains, Phase II (KMG-II): from individual species to whole genera.</title>
        <authorList>
            <person name="Goeker M."/>
        </authorList>
    </citation>
    <scope>NUCLEOTIDE SEQUENCE</scope>
    <source>
        <strain evidence="2">DSM 43935</strain>
    </source>
</reference>
<dbReference type="EMBL" id="JAMTCK010000012">
    <property type="protein sequence ID" value="MCP2168119.1"/>
    <property type="molecule type" value="Genomic_DNA"/>
</dbReference>
<proteinExistence type="predicted"/>